<dbReference type="CDD" id="cd02509">
    <property type="entry name" value="GDP-M1P_Guanylyltransferase"/>
    <property type="match status" value="1"/>
</dbReference>
<protein>
    <submittedName>
        <fullName evidence="3">Mannose-1-phosphate guanylyltransferase</fullName>
    </submittedName>
</protein>
<accession>A0ABW4Q183</accession>
<dbReference type="EMBL" id="JBHUFL010000003">
    <property type="protein sequence ID" value="MFD1836543.1"/>
    <property type="molecule type" value="Genomic_DNA"/>
</dbReference>
<organism evidence="3 4">
    <name type="scientific">Brachybacterium rhamnosum</name>
    <dbReference type="NCBI Taxonomy" id="173361"/>
    <lineage>
        <taxon>Bacteria</taxon>
        <taxon>Bacillati</taxon>
        <taxon>Actinomycetota</taxon>
        <taxon>Actinomycetes</taxon>
        <taxon>Micrococcales</taxon>
        <taxon>Dermabacteraceae</taxon>
        <taxon>Brachybacterium</taxon>
    </lineage>
</organism>
<feature type="domain" description="Nucleotidyl transferase" evidence="1">
    <location>
        <begin position="8"/>
        <end position="286"/>
    </location>
</feature>
<dbReference type="InterPro" id="IPR029044">
    <property type="entry name" value="Nucleotide-diphossugar_trans"/>
</dbReference>
<dbReference type="SUPFAM" id="SSF53448">
    <property type="entry name" value="Nucleotide-diphospho-sugar transferases"/>
    <property type="match status" value="1"/>
</dbReference>
<dbReference type="RefSeq" id="WP_343906057.1">
    <property type="nucleotide sequence ID" value="NZ_BAAAIS010000003.1"/>
</dbReference>
<name>A0ABW4Q183_9MICO</name>
<dbReference type="SUPFAM" id="SSF159283">
    <property type="entry name" value="Guanosine diphospho-D-mannose pyrophosphorylase/mannose-6-phosphate isomerase linker domain"/>
    <property type="match status" value="1"/>
</dbReference>
<evidence type="ECO:0000259" key="2">
    <source>
        <dbReference type="Pfam" id="PF22640"/>
    </source>
</evidence>
<keyword evidence="3" id="KW-0808">Transferase</keyword>
<dbReference type="InterPro" id="IPR005835">
    <property type="entry name" value="NTP_transferase_dom"/>
</dbReference>
<dbReference type="Pfam" id="PF22640">
    <property type="entry name" value="ManC_GMP_beta-helix"/>
    <property type="match status" value="1"/>
</dbReference>
<dbReference type="InterPro" id="IPR049577">
    <property type="entry name" value="GMPP_N"/>
</dbReference>
<dbReference type="Proteomes" id="UP001597280">
    <property type="component" value="Unassembled WGS sequence"/>
</dbReference>
<dbReference type="PANTHER" id="PTHR46390:SF1">
    <property type="entry name" value="MANNOSE-1-PHOSPHATE GUANYLYLTRANSFERASE"/>
    <property type="match status" value="1"/>
</dbReference>
<keyword evidence="4" id="KW-1185">Reference proteome</keyword>
<comment type="caution">
    <text evidence="3">The sequence shown here is derived from an EMBL/GenBank/DDBJ whole genome shotgun (WGS) entry which is preliminary data.</text>
</comment>
<dbReference type="PANTHER" id="PTHR46390">
    <property type="entry name" value="MANNOSE-1-PHOSPHATE GUANYLYLTRANSFERASE"/>
    <property type="match status" value="1"/>
</dbReference>
<dbReference type="Pfam" id="PF00483">
    <property type="entry name" value="NTP_transferase"/>
    <property type="match status" value="1"/>
</dbReference>
<reference evidence="4" key="1">
    <citation type="journal article" date="2019" name="Int. J. Syst. Evol. Microbiol.">
        <title>The Global Catalogue of Microorganisms (GCM) 10K type strain sequencing project: providing services to taxonomists for standard genome sequencing and annotation.</title>
        <authorList>
            <consortium name="The Broad Institute Genomics Platform"/>
            <consortium name="The Broad Institute Genome Sequencing Center for Infectious Disease"/>
            <person name="Wu L."/>
            <person name="Ma J."/>
        </authorList>
    </citation>
    <scope>NUCLEOTIDE SEQUENCE [LARGE SCALE GENOMIC DNA]</scope>
    <source>
        <strain evidence="4">JCM 11650</strain>
    </source>
</reference>
<dbReference type="Gene3D" id="3.90.550.10">
    <property type="entry name" value="Spore Coat Polysaccharide Biosynthesis Protein SpsA, Chain A"/>
    <property type="match status" value="1"/>
</dbReference>
<evidence type="ECO:0000313" key="4">
    <source>
        <dbReference type="Proteomes" id="UP001597280"/>
    </source>
</evidence>
<evidence type="ECO:0000313" key="3">
    <source>
        <dbReference type="EMBL" id="MFD1836543.1"/>
    </source>
</evidence>
<gene>
    <name evidence="3" type="ORF">ACFSDA_15870</name>
</gene>
<sequence>MPEAPFVPVIPAGGSGSRLWPLSRRERPKFLLDLTGTGSSLLEQTIERLLPLADAPPVVVTGAVHRAAVEEQAAGRARVIAEPSPRNSMPAIALAAAVVEREMPDAVIGSFAADHLVADTAAFAEDVRAARAAAEDGHLVTLGIVPTHPATGFGYIERSTAPVASVLERAGALPVSRFVEKPTREVAEEFLASGRFLWNAGMFVVRARVLLDELAVQIPPLPEGVRRIAAARGTAQEQEVLEEVWPSLLSIAIDHALAEPLAARGRVAVVPARFDWDDVGDFAALARQLRSPAAGGGVRTVGAADGTVRAEGVDGAGDGAGGGGDVRVLGTATVDAVGSRATVYGATHRHVALVGLDGITVVDAEDALLVLDEDHAQELTRIVSALSGAGRDDLR</sequence>
<dbReference type="InterPro" id="IPR051161">
    <property type="entry name" value="Mannose-6P_isomerase_type2"/>
</dbReference>
<proteinExistence type="predicted"/>
<dbReference type="GO" id="GO:0016779">
    <property type="term" value="F:nucleotidyltransferase activity"/>
    <property type="evidence" value="ECO:0007669"/>
    <property type="project" value="UniProtKB-KW"/>
</dbReference>
<keyword evidence="3" id="KW-0548">Nucleotidyltransferase</keyword>
<dbReference type="InterPro" id="IPR054566">
    <property type="entry name" value="ManC/GMP-like_b-helix"/>
</dbReference>
<evidence type="ECO:0000259" key="1">
    <source>
        <dbReference type="Pfam" id="PF00483"/>
    </source>
</evidence>
<feature type="domain" description="MannoseP isomerase/GMP-like beta-helix" evidence="2">
    <location>
        <begin position="338"/>
        <end position="386"/>
    </location>
</feature>